<dbReference type="InterPro" id="IPR008995">
    <property type="entry name" value="Mo/tungstate-bd_C_term_dom"/>
</dbReference>
<protein>
    <submittedName>
        <fullName evidence="6">ABC transporter ATP-binding protein</fullName>
    </submittedName>
</protein>
<gene>
    <name evidence="6" type="ORF">G6N76_23830</name>
</gene>
<name>A0A6M1SB31_9HYPH</name>
<feature type="domain" description="ABC transporter" evidence="5">
    <location>
        <begin position="20"/>
        <end position="250"/>
    </location>
</feature>
<dbReference type="EMBL" id="JAAKZH010000015">
    <property type="protein sequence ID" value="NGO66697.1"/>
    <property type="molecule type" value="Genomic_DNA"/>
</dbReference>
<dbReference type="SMART" id="SM00382">
    <property type="entry name" value="AAA"/>
    <property type="match status" value="1"/>
</dbReference>
<evidence type="ECO:0000313" key="7">
    <source>
        <dbReference type="Proteomes" id="UP000477849"/>
    </source>
</evidence>
<keyword evidence="3" id="KW-0547">Nucleotide-binding</keyword>
<comment type="similarity">
    <text evidence="1">Belongs to the ABC transporter superfamily.</text>
</comment>
<reference evidence="6 7" key="1">
    <citation type="submission" date="2020-02" db="EMBL/GenBank/DDBJ databases">
        <title>Genome sequence of the type strain CCBAU10050 of Rhizobium daejeonense.</title>
        <authorList>
            <person name="Gao J."/>
            <person name="Sun J."/>
        </authorList>
    </citation>
    <scope>NUCLEOTIDE SEQUENCE [LARGE SCALE GENOMIC DNA]</scope>
    <source>
        <strain evidence="6 7">CCBAU10050</strain>
    </source>
</reference>
<evidence type="ECO:0000256" key="4">
    <source>
        <dbReference type="ARBA" id="ARBA00022840"/>
    </source>
</evidence>
<dbReference type="InterPro" id="IPR017871">
    <property type="entry name" value="ABC_transporter-like_CS"/>
</dbReference>
<comment type="caution">
    <text evidence="6">The sequence shown here is derived from an EMBL/GenBank/DDBJ whole genome shotgun (WGS) entry which is preliminary data.</text>
</comment>
<evidence type="ECO:0000313" key="6">
    <source>
        <dbReference type="EMBL" id="NGO66697.1"/>
    </source>
</evidence>
<sequence>MNAADRVEDEAEERQGRPLLRGIAVHKEYGGVHAVRGVDFRIAPNSYVTLLGPSGCGKTSLLRMIGGFEEISSGIIELDGRSLAGISASRRPVNTVFQNYALFPHLSVEENVGFGLAYRRLSKPEIAAKVEAALAMVQMTPMAKRRPRQLSGGQQQRVALARAIINEPRLLLLDEPLSALDRRMRKDMQIELKDLQRRLGMTFLHVTHDQEEAFALSDEIIVMNNGRIEQQSTPAEIYRRPASAYVADFIGGANLVPGKIRSVSDGATAIETPLGIFASPAVPGLRMGSPAVLCLRPELLRLGTDEGFEATVTHTVFRGAEWLVEARALGGLTLSLIVHDAEPPAIGSTVSLSFDPARAWIAAADRN</sequence>
<proteinExistence type="inferred from homology"/>
<dbReference type="Pfam" id="PF08402">
    <property type="entry name" value="TOBE_2"/>
    <property type="match status" value="1"/>
</dbReference>
<dbReference type="Gene3D" id="3.40.50.300">
    <property type="entry name" value="P-loop containing nucleotide triphosphate hydrolases"/>
    <property type="match status" value="1"/>
</dbReference>
<dbReference type="PANTHER" id="PTHR42781:SF4">
    <property type="entry name" value="SPERMIDINE_PUTRESCINE IMPORT ATP-BINDING PROTEIN POTA"/>
    <property type="match status" value="1"/>
</dbReference>
<evidence type="ECO:0000256" key="1">
    <source>
        <dbReference type="ARBA" id="ARBA00005417"/>
    </source>
</evidence>
<dbReference type="InterPro" id="IPR003439">
    <property type="entry name" value="ABC_transporter-like_ATP-bd"/>
</dbReference>
<keyword evidence="7" id="KW-1185">Reference proteome</keyword>
<dbReference type="FunFam" id="3.40.50.300:FF:000133">
    <property type="entry name" value="Spermidine/putrescine import ATP-binding protein PotA"/>
    <property type="match status" value="1"/>
</dbReference>
<dbReference type="GO" id="GO:0022857">
    <property type="term" value="F:transmembrane transporter activity"/>
    <property type="evidence" value="ECO:0007669"/>
    <property type="project" value="InterPro"/>
</dbReference>
<dbReference type="PROSITE" id="PS50893">
    <property type="entry name" value="ABC_TRANSPORTER_2"/>
    <property type="match status" value="1"/>
</dbReference>
<dbReference type="InterPro" id="IPR050093">
    <property type="entry name" value="ABC_SmlMolc_Importer"/>
</dbReference>
<dbReference type="SUPFAM" id="SSF50331">
    <property type="entry name" value="MOP-like"/>
    <property type="match status" value="1"/>
</dbReference>
<evidence type="ECO:0000259" key="5">
    <source>
        <dbReference type="PROSITE" id="PS50893"/>
    </source>
</evidence>
<dbReference type="RefSeq" id="WP_163897546.1">
    <property type="nucleotide sequence ID" value="NZ_CP048425.1"/>
</dbReference>
<dbReference type="InterPro" id="IPR027417">
    <property type="entry name" value="P-loop_NTPase"/>
</dbReference>
<dbReference type="Proteomes" id="UP000477849">
    <property type="component" value="Unassembled WGS sequence"/>
</dbReference>
<keyword evidence="2" id="KW-0813">Transport</keyword>
<dbReference type="PANTHER" id="PTHR42781">
    <property type="entry name" value="SPERMIDINE/PUTRESCINE IMPORT ATP-BINDING PROTEIN POTA"/>
    <property type="match status" value="1"/>
</dbReference>
<dbReference type="GO" id="GO:0043190">
    <property type="term" value="C:ATP-binding cassette (ABC) transporter complex"/>
    <property type="evidence" value="ECO:0007669"/>
    <property type="project" value="InterPro"/>
</dbReference>
<dbReference type="PROSITE" id="PS00211">
    <property type="entry name" value="ABC_TRANSPORTER_1"/>
    <property type="match status" value="1"/>
</dbReference>
<dbReference type="InterPro" id="IPR013611">
    <property type="entry name" value="Transp-assoc_OB_typ2"/>
</dbReference>
<keyword evidence="4 6" id="KW-0067">ATP-binding</keyword>
<dbReference type="GO" id="GO:0005524">
    <property type="term" value="F:ATP binding"/>
    <property type="evidence" value="ECO:0007669"/>
    <property type="project" value="UniProtKB-KW"/>
</dbReference>
<dbReference type="GO" id="GO:0015847">
    <property type="term" value="P:putrescine transport"/>
    <property type="evidence" value="ECO:0007669"/>
    <property type="project" value="UniProtKB-ARBA"/>
</dbReference>
<dbReference type="InterPro" id="IPR003593">
    <property type="entry name" value="AAA+_ATPase"/>
</dbReference>
<organism evidence="6 7">
    <name type="scientific">Rhizobium daejeonense</name>
    <dbReference type="NCBI Taxonomy" id="240521"/>
    <lineage>
        <taxon>Bacteria</taxon>
        <taxon>Pseudomonadati</taxon>
        <taxon>Pseudomonadota</taxon>
        <taxon>Alphaproteobacteria</taxon>
        <taxon>Hyphomicrobiales</taxon>
        <taxon>Rhizobiaceae</taxon>
        <taxon>Rhizobium/Agrobacterium group</taxon>
        <taxon>Rhizobium</taxon>
    </lineage>
</organism>
<evidence type="ECO:0000256" key="3">
    <source>
        <dbReference type="ARBA" id="ARBA00022741"/>
    </source>
</evidence>
<dbReference type="GO" id="GO:0016887">
    <property type="term" value="F:ATP hydrolysis activity"/>
    <property type="evidence" value="ECO:0007669"/>
    <property type="project" value="InterPro"/>
</dbReference>
<dbReference type="SUPFAM" id="SSF52540">
    <property type="entry name" value="P-loop containing nucleoside triphosphate hydrolases"/>
    <property type="match status" value="1"/>
</dbReference>
<dbReference type="Gene3D" id="2.40.50.100">
    <property type="match status" value="1"/>
</dbReference>
<evidence type="ECO:0000256" key="2">
    <source>
        <dbReference type="ARBA" id="ARBA00022448"/>
    </source>
</evidence>
<accession>A0A6M1SB31</accession>
<dbReference type="AlphaFoldDB" id="A0A6M1SB31"/>
<dbReference type="Pfam" id="PF00005">
    <property type="entry name" value="ABC_tran"/>
    <property type="match status" value="1"/>
</dbReference>